<reference evidence="1 2" key="1">
    <citation type="submission" date="2016-12" db="EMBL/GenBank/DDBJ databases">
        <authorList>
            <person name="Song W.-J."/>
            <person name="Kurnit D.M."/>
        </authorList>
    </citation>
    <scope>NUCLEOTIDE SEQUENCE [LARGE SCALE GENOMIC DNA]</scope>
    <source>
        <strain evidence="1 2">DSM 12503</strain>
    </source>
</reference>
<keyword evidence="2" id="KW-1185">Reference proteome</keyword>
<evidence type="ECO:0000313" key="1">
    <source>
        <dbReference type="EMBL" id="SHO52379.1"/>
    </source>
</evidence>
<name>A0A1M7YIG2_9FIRM</name>
<accession>A0A1M7YIG2</accession>
<dbReference type="RefSeq" id="WP_207665492.1">
    <property type="nucleotide sequence ID" value="NZ_FRFD01000011.1"/>
</dbReference>
<organism evidence="1 2">
    <name type="scientific">Anaerocolumna xylanovorans DSM 12503</name>
    <dbReference type="NCBI Taxonomy" id="1121345"/>
    <lineage>
        <taxon>Bacteria</taxon>
        <taxon>Bacillati</taxon>
        <taxon>Bacillota</taxon>
        <taxon>Clostridia</taxon>
        <taxon>Lachnospirales</taxon>
        <taxon>Lachnospiraceae</taxon>
        <taxon>Anaerocolumna</taxon>
    </lineage>
</organism>
<proteinExistence type="predicted"/>
<dbReference type="AlphaFoldDB" id="A0A1M7YIG2"/>
<dbReference type="STRING" id="1121345.SAMN02745217_03619"/>
<gene>
    <name evidence="1" type="ORF">SAMN02745217_03619</name>
</gene>
<dbReference type="EMBL" id="FRFD01000011">
    <property type="protein sequence ID" value="SHO52379.1"/>
    <property type="molecule type" value="Genomic_DNA"/>
</dbReference>
<protein>
    <recommendedName>
        <fullName evidence="3">Short chain dehydrogenase</fullName>
    </recommendedName>
</protein>
<evidence type="ECO:0000313" key="2">
    <source>
        <dbReference type="Proteomes" id="UP000184612"/>
    </source>
</evidence>
<evidence type="ECO:0008006" key="3">
    <source>
        <dbReference type="Google" id="ProtNLM"/>
    </source>
</evidence>
<sequence length="51" mass="5462">MENSSHIIIDPKERDGKRVLVTGGTKRGMGEAIVTRLTQDAIVIDAVLAGE</sequence>
<dbReference type="Proteomes" id="UP000184612">
    <property type="component" value="Unassembled WGS sequence"/>
</dbReference>